<dbReference type="InterPro" id="IPR019639">
    <property type="entry name" value="DUF2505"/>
</dbReference>
<gene>
    <name evidence="1" type="ORF">Cpa01nite_05310</name>
</gene>
<dbReference type="EMBL" id="BONO01000003">
    <property type="protein sequence ID" value="GIG35150.1"/>
    <property type="molecule type" value="Genomic_DNA"/>
</dbReference>
<protein>
    <recommendedName>
        <fullName evidence="3">DUF2505 domain-containing protein</fullName>
    </recommendedName>
</protein>
<dbReference type="Proteomes" id="UP000642125">
    <property type="component" value="Unassembled WGS sequence"/>
</dbReference>
<evidence type="ECO:0000313" key="1">
    <source>
        <dbReference type="EMBL" id="GIG35150.1"/>
    </source>
</evidence>
<dbReference type="Pfam" id="PF10698">
    <property type="entry name" value="DUF2505"/>
    <property type="match status" value="1"/>
</dbReference>
<dbReference type="Gene3D" id="3.30.530.20">
    <property type="match status" value="1"/>
</dbReference>
<comment type="caution">
    <text evidence="1">The sequence shown here is derived from an EMBL/GenBank/DDBJ whole genome shotgun (WGS) entry which is preliminary data.</text>
</comment>
<keyword evidence="2" id="KW-1185">Reference proteome</keyword>
<dbReference type="SUPFAM" id="SSF55961">
    <property type="entry name" value="Bet v1-like"/>
    <property type="match status" value="1"/>
</dbReference>
<proteinExistence type="predicted"/>
<dbReference type="AlphaFoldDB" id="A0A919P8W4"/>
<dbReference type="InterPro" id="IPR023393">
    <property type="entry name" value="START-like_dom_sf"/>
</dbReference>
<evidence type="ECO:0000313" key="2">
    <source>
        <dbReference type="Proteomes" id="UP000642125"/>
    </source>
</evidence>
<accession>A0A919P8W4</accession>
<sequence length="168" mass="17003">MHLQVTVPVPADPTTAGAMLADPVYVRAKVLASGAEVLHVDVAPAEDGAFTVTTRRALPTDQIPPNVRTFVGSTLEVRQAEAWEPAAADGTRTGTVAVEIAGAPVRLTGTVALTAADGGSAITYDGELKANVPLFGSAVEQAAAKAVRAALEAEAGVAREYVAGTSQG</sequence>
<name>A0A919P8W4_9CELL</name>
<evidence type="ECO:0008006" key="3">
    <source>
        <dbReference type="Google" id="ProtNLM"/>
    </source>
</evidence>
<organism evidence="1 2">
    <name type="scientific">Cellulomonas pakistanensis</name>
    <dbReference type="NCBI Taxonomy" id="992287"/>
    <lineage>
        <taxon>Bacteria</taxon>
        <taxon>Bacillati</taxon>
        <taxon>Actinomycetota</taxon>
        <taxon>Actinomycetes</taxon>
        <taxon>Micrococcales</taxon>
        <taxon>Cellulomonadaceae</taxon>
        <taxon>Cellulomonas</taxon>
    </lineage>
</organism>
<dbReference type="RefSeq" id="WP_203667195.1">
    <property type="nucleotide sequence ID" value="NZ_BONO01000003.1"/>
</dbReference>
<reference evidence="1" key="1">
    <citation type="submission" date="2021-01" db="EMBL/GenBank/DDBJ databases">
        <title>Whole genome shotgun sequence of Cellulomonas pakistanensis NBRC 110800.</title>
        <authorList>
            <person name="Komaki H."/>
            <person name="Tamura T."/>
        </authorList>
    </citation>
    <scope>NUCLEOTIDE SEQUENCE</scope>
    <source>
        <strain evidence="1">NBRC 110800</strain>
    </source>
</reference>